<dbReference type="Proteomes" id="UP000276568">
    <property type="component" value="Unassembled WGS sequence"/>
</dbReference>
<proteinExistence type="predicted"/>
<keyword evidence="3" id="KW-1185">Reference proteome</keyword>
<sequence length="76" mass="9019">MQTELLTFTKTFYAISVFPYILLGYWKKEKNEHCKIPSINHFMPIQKNPLQGITLPISYNRQSFIPLIVLFSRNKK</sequence>
<organism evidence="2 3">
    <name type="scientific">Absicoccus porci</name>
    <dbReference type="NCBI Taxonomy" id="2486576"/>
    <lineage>
        <taxon>Bacteria</taxon>
        <taxon>Bacillati</taxon>
        <taxon>Bacillota</taxon>
        <taxon>Erysipelotrichia</taxon>
        <taxon>Erysipelotrichales</taxon>
        <taxon>Erysipelotrichaceae</taxon>
        <taxon>Absicoccus</taxon>
    </lineage>
</organism>
<accession>A0A3N0HZV7</accession>
<feature type="transmembrane region" description="Helical" evidence="1">
    <location>
        <begin position="6"/>
        <end position="26"/>
    </location>
</feature>
<protein>
    <submittedName>
        <fullName evidence="2">Uncharacterized protein</fullName>
    </submittedName>
</protein>
<keyword evidence="1" id="KW-0812">Transmembrane</keyword>
<keyword evidence="1" id="KW-1133">Transmembrane helix</keyword>
<keyword evidence="1" id="KW-0472">Membrane</keyword>
<name>A0A3N0HZV7_9FIRM</name>
<gene>
    <name evidence="2" type="ORF">EDX97_08200</name>
</gene>
<dbReference type="AlphaFoldDB" id="A0A3N0HZV7"/>
<evidence type="ECO:0000313" key="3">
    <source>
        <dbReference type="Proteomes" id="UP000276568"/>
    </source>
</evidence>
<reference evidence="2 3" key="1">
    <citation type="submission" date="2018-11" db="EMBL/GenBank/DDBJ databases">
        <title>Clostridium sp. nov., a member of the family Erysipelotrichaceae isolated from pig faeces.</title>
        <authorList>
            <person name="Chang Y.-H."/>
        </authorList>
    </citation>
    <scope>NUCLEOTIDE SEQUENCE [LARGE SCALE GENOMIC DNA]</scope>
    <source>
        <strain evidence="2 3">YH-panp20</strain>
    </source>
</reference>
<dbReference type="EMBL" id="RJQC01000003">
    <property type="protein sequence ID" value="RNM29612.1"/>
    <property type="molecule type" value="Genomic_DNA"/>
</dbReference>
<comment type="caution">
    <text evidence="2">The sequence shown here is derived from an EMBL/GenBank/DDBJ whole genome shotgun (WGS) entry which is preliminary data.</text>
</comment>
<evidence type="ECO:0000256" key="1">
    <source>
        <dbReference type="SAM" id="Phobius"/>
    </source>
</evidence>
<evidence type="ECO:0000313" key="2">
    <source>
        <dbReference type="EMBL" id="RNM29612.1"/>
    </source>
</evidence>